<evidence type="ECO:0000313" key="6">
    <source>
        <dbReference type="EMBL" id="KEQ75035.1"/>
    </source>
</evidence>
<dbReference type="GO" id="GO:0005737">
    <property type="term" value="C:cytoplasm"/>
    <property type="evidence" value="ECO:0007669"/>
    <property type="project" value="InterPro"/>
</dbReference>
<keyword evidence="3" id="KW-0378">Hydrolase</keyword>
<dbReference type="AlphaFoldDB" id="A0A074WPH1"/>
<dbReference type="STRING" id="1043004.A0A074WPH1"/>
<proteinExistence type="predicted"/>
<evidence type="ECO:0000256" key="4">
    <source>
        <dbReference type="ARBA" id="ARBA00023211"/>
    </source>
</evidence>
<keyword evidence="2" id="KW-0479">Metal-binding</keyword>
<protein>
    <submittedName>
        <fullName evidence="6">Exopolyphosphatase-like protein</fullName>
    </submittedName>
</protein>
<organism evidence="6 7">
    <name type="scientific">Aureobasidium namibiae CBS 147.97</name>
    <dbReference type="NCBI Taxonomy" id="1043004"/>
    <lineage>
        <taxon>Eukaryota</taxon>
        <taxon>Fungi</taxon>
        <taxon>Dikarya</taxon>
        <taxon>Ascomycota</taxon>
        <taxon>Pezizomycotina</taxon>
        <taxon>Dothideomycetes</taxon>
        <taxon>Dothideomycetidae</taxon>
        <taxon>Dothideales</taxon>
        <taxon>Saccotheciaceae</taxon>
        <taxon>Aureobasidium</taxon>
    </lineage>
</organism>
<evidence type="ECO:0000259" key="5">
    <source>
        <dbReference type="SMART" id="SM01131"/>
    </source>
</evidence>
<dbReference type="InterPro" id="IPR038222">
    <property type="entry name" value="DHHA2_dom_sf"/>
</dbReference>
<dbReference type="HOGENOM" id="CLU_019358_1_0_1"/>
<dbReference type="InterPro" id="IPR001667">
    <property type="entry name" value="DDH_dom"/>
</dbReference>
<dbReference type="PANTHER" id="PTHR12112:SF39">
    <property type="entry name" value="EG:152A3.5 PROTEIN (FBGN0003116_PN PROTEIN)"/>
    <property type="match status" value="1"/>
</dbReference>
<dbReference type="InterPro" id="IPR004097">
    <property type="entry name" value="DHHA2"/>
</dbReference>
<dbReference type="SMART" id="SM01131">
    <property type="entry name" value="DHHA2"/>
    <property type="match status" value="1"/>
</dbReference>
<dbReference type="Gene3D" id="3.10.310.20">
    <property type="entry name" value="DHHA2 domain"/>
    <property type="match status" value="1"/>
</dbReference>
<dbReference type="OrthoDB" id="374045at2759"/>
<sequence>MAIPRNSLGAFLKQAKASLKKAIDQKEKVTLVIGNESADLDSITGSIVYAYLRSITPSPRSSTALHIPVLNIPRADIDLRPELLTLLPHANISKDQLITLDDLPDLGSIKETLAPELTRWFLVDHNALQGKLGAIYSDRVVGVIDHHVDENRVPKDTGDEPRIIETSGSCTTLIINHCREAWDNLSSGTSSTGAAHAQGDTLMEDEAVTSLWDAQVAQLALASVLIDTINLEDKHKTTELDEHAVTYLVAKINLCAKLATQFDRSAFFDEIIEAKRNLDSLTLEEIFRKDYKQWTENGLILGTSAVAQPIQFLKRKINDDNSPTDYKSLLEAAKKFSREKDMCIFSIMTGYADEEGKLAKQLAVLAVDEMGVSICNKFRDDAIEKFELEEVDTAESDGQWFHVWQQRKLGPSRKQIAPLIREAMSA</sequence>
<feature type="domain" description="DHHA2" evidence="5">
    <location>
        <begin position="268"/>
        <end position="424"/>
    </location>
</feature>
<dbReference type="SUPFAM" id="SSF64182">
    <property type="entry name" value="DHH phosphoesterases"/>
    <property type="match status" value="1"/>
</dbReference>
<dbReference type="GeneID" id="25409849"/>
<evidence type="ECO:0000256" key="1">
    <source>
        <dbReference type="ARBA" id="ARBA00001936"/>
    </source>
</evidence>
<dbReference type="GO" id="GO:0004309">
    <property type="term" value="F:exopolyphosphatase activity"/>
    <property type="evidence" value="ECO:0007669"/>
    <property type="project" value="TreeGrafter"/>
</dbReference>
<reference evidence="6 7" key="1">
    <citation type="journal article" date="2014" name="BMC Genomics">
        <title>Genome sequencing of four Aureobasidium pullulans varieties: biotechnological potential, stress tolerance, and description of new species.</title>
        <authorList>
            <person name="Gostin Ar C."/>
            <person name="Ohm R.A."/>
            <person name="Kogej T."/>
            <person name="Sonjak S."/>
            <person name="Turk M."/>
            <person name="Zajc J."/>
            <person name="Zalar P."/>
            <person name="Grube M."/>
            <person name="Sun H."/>
            <person name="Han J."/>
            <person name="Sharma A."/>
            <person name="Chiniquy J."/>
            <person name="Ngan C.Y."/>
            <person name="Lipzen A."/>
            <person name="Barry K."/>
            <person name="Grigoriev I.V."/>
            <person name="Gunde-Cimerman N."/>
        </authorList>
    </citation>
    <scope>NUCLEOTIDE SEQUENCE [LARGE SCALE GENOMIC DNA]</scope>
    <source>
        <strain evidence="6 7">CBS 147.97</strain>
    </source>
</reference>
<gene>
    <name evidence="6" type="ORF">M436DRAFT_42902</name>
</gene>
<evidence type="ECO:0000313" key="7">
    <source>
        <dbReference type="Proteomes" id="UP000027730"/>
    </source>
</evidence>
<accession>A0A074WPH1</accession>
<keyword evidence="4" id="KW-0464">Manganese</keyword>
<dbReference type="PANTHER" id="PTHR12112">
    <property type="entry name" value="BNIP - RELATED"/>
    <property type="match status" value="1"/>
</dbReference>
<comment type="cofactor">
    <cofactor evidence="1">
        <name>Mn(2+)</name>
        <dbReference type="ChEBI" id="CHEBI:29035"/>
    </cofactor>
</comment>
<name>A0A074WPH1_9PEZI</name>
<dbReference type="Proteomes" id="UP000027730">
    <property type="component" value="Unassembled WGS sequence"/>
</dbReference>
<dbReference type="EMBL" id="KL584706">
    <property type="protein sequence ID" value="KEQ75035.1"/>
    <property type="molecule type" value="Genomic_DNA"/>
</dbReference>
<dbReference type="Pfam" id="PF02833">
    <property type="entry name" value="DHHA2"/>
    <property type="match status" value="1"/>
</dbReference>
<evidence type="ECO:0000256" key="2">
    <source>
        <dbReference type="ARBA" id="ARBA00022723"/>
    </source>
</evidence>
<keyword evidence="7" id="KW-1185">Reference proteome</keyword>
<evidence type="ECO:0000256" key="3">
    <source>
        <dbReference type="ARBA" id="ARBA00022801"/>
    </source>
</evidence>
<dbReference type="InterPro" id="IPR038763">
    <property type="entry name" value="DHH_sf"/>
</dbReference>
<dbReference type="RefSeq" id="XP_013429048.1">
    <property type="nucleotide sequence ID" value="XM_013573594.1"/>
</dbReference>
<dbReference type="GO" id="GO:0046872">
    <property type="term" value="F:metal ion binding"/>
    <property type="evidence" value="ECO:0007669"/>
    <property type="project" value="UniProtKB-KW"/>
</dbReference>
<dbReference type="Gene3D" id="3.90.1640.10">
    <property type="entry name" value="inorganic pyrophosphatase (n-terminal core)"/>
    <property type="match status" value="1"/>
</dbReference>
<dbReference type="Pfam" id="PF01368">
    <property type="entry name" value="DHH"/>
    <property type="match status" value="1"/>
</dbReference>